<dbReference type="Proteomes" id="UP000193920">
    <property type="component" value="Unassembled WGS sequence"/>
</dbReference>
<dbReference type="AlphaFoldDB" id="A0A1Y2D8N0"/>
<feature type="compositionally biased region" description="Low complexity" evidence="1">
    <location>
        <begin position="99"/>
        <end position="108"/>
    </location>
</feature>
<protein>
    <submittedName>
        <fullName evidence="2">Uncharacterized protein</fullName>
    </submittedName>
</protein>
<evidence type="ECO:0000313" key="2">
    <source>
        <dbReference type="EMBL" id="ORY55577.1"/>
    </source>
</evidence>
<reference evidence="2 3" key="1">
    <citation type="submission" date="2016-08" db="EMBL/GenBank/DDBJ databases">
        <title>A Parts List for Fungal Cellulosomes Revealed by Comparative Genomics.</title>
        <authorList>
            <consortium name="DOE Joint Genome Institute"/>
            <person name="Haitjema C.H."/>
            <person name="Gilmore S.P."/>
            <person name="Henske J.K."/>
            <person name="Solomon K.V."/>
            <person name="De Groot R."/>
            <person name="Kuo A."/>
            <person name="Mondo S.J."/>
            <person name="Salamov A.A."/>
            <person name="Labutti K."/>
            <person name="Zhao Z."/>
            <person name="Chiniquy J."/>
            <person name="Barry K."/>
            <person name="Brewer H.M."/>
            <person name="Purvine S.O."/>
            <person name="Wright A.T."/>
            <person name="Boxma B."/>
            <person name="Van Alen T."/>
            <person name="Hackstein J.H."/>
            <person name="Baker S.E."/>
            <person name="Grigoriev I.V."/>
            <person name="O'Malley M.A."/>
        </authorList>
    </citation>
    <scope>NUCLEOTIDE SEQUENCE [LARGE SCALE GENOMIC DNA]</scope>
    <source>
        <strain evidence="2 3">G1</strain>
    </source>
</reference>
<gene>
    <name evidence="2" type="ORF">LY90DRAFT_507053</name>
</gene>
<name>A0A1Y2D8N0_9FUNG</name>
<organism evidence="2 3">
    <name type="scientific">Neocallimastix californiae</name>
    <dbReference type="NCBI Taxonomy" id="1754190"/>
    <lineage>
        <taxon>Eukaryota</taxon>
        <taxon>Fungi</taxon>
        <taxon>Fungi incertae sedis</taxon>
        <taxon>Chytridiomycota</taxon>
        <taxon>Chytridiomycota incertae sedis</taxon>
        <taxon>Neocallimastigomycetes</taxon>
        <taxon>Neocallimastigales</taxon>
        <taxon>Neocallimastigaceae</taxon>
        <taxon>Neocallimastix</taxon>
    </lineage>
</organism>
<dbReference type="EMBL" id="MCOG01000077">
    <property type="protein sequence ID" value="ORY55577.1"/>
    <property type="molecule type" value="Genomic_DNA"/>
</dbReference>
<comment type="caution">
    <text evidence="2">The sequence shown here is derived from an EMBL/GenBank/DDBJ whole genome shotgun (WGS) entry which is preliminary data.</text>
</comment>
<sequence length="222" mass="25658">MTGELIKNQNKLMQFQCIQVHSNTNKDVDACIGDKVFTEKRISLAKAFSTTELIDEVENKCGKRTGNSNGNSSYNQKFNSHNKNFNNNPVTHESRDNNFKNNNLNNDGNKVKYKIKMKAKANTASKSDIFQKDEEEKDEVEEEIDLSKRKILKPKIRKNLKTTTFNESIKINKSFPDLNNNNHVINDNKLKKDEEIKNYIDKNKIKINKEIIIVTNHHVKTS</sequence>
<accession>A0A1Y2D8N0</accession>
<evidence type="ECO:0000313" key="3">
    <source>
        <dbReference type="Proteomes" id="UP000193920"/>
    </source>
</evidence>
<evidence type="ECO:0000256" key="1">
    <source>
        <dbReference type="SAM" id="MobiDB-lite"/>
    </source>
</evidence>
<keyword evidence="3" id="KW-1185">Reference proteome</keyword>
<feature type="region of interest" description="Disordered" evidence="1">
    <location>
        <begin position="83"/>
        <end position="108"/>
    </location>
</feature>
<proteinExistence type="predicted"/>